<dbReference type="SMART" id="SM00516">
    <property type="entry name" value="SEC14"/>
    <property type="match status" value="1"/>
</dbReference>
<dbReference type="PROSITE" id="PS50191">
    <property type="entry name" value="CRAL_TRIO"/>
    <property type="match status" value="1"/>
</dbReference>
<organism evidence="2 3">
    <name type="scientific">Laodelphax striatellus</name>
    <name type="common">Small brown planthopper</name>
    <name type="synonym">Delphax striatella</name>
    <dbReference type="NCBI Taxonomy" id="195883"/>
    <lineage>
        <taxon>Eukaryota</taxon>
        <taxon>Metazoa</taxon>
        <taxon>Ecdysozoa</taxon>
        <taxon>Arthropoda</taxon>
        <taxon>Hexapoda</taxon>
        <taxon>Insecta</taxon>
        <taxon>Pterygota</taxon>
        <taxon>Neoptera</taxon>
        <taxon>Paraneoptera</taxon>
        <taxon>Hemiptera</taxon>
        <taxon>Auchenorrhyncha</taxon>
        <taxon>Fulgoroidea</taxon>
        <taxon>Delphacidae</taxon>
        <taxon>Criomorphinae</taxon>
        <taxon>Laodelphax</taxon>
    </lineage>
</organism>
<dbReference type="InParanoid" id="A0A482XS46"/>
<dbReference type="SMR" id="A0A482XS46"/>
<accession>A0A482XS46</accession>
<evidence type="ECO:0000313" key="3">
    <source>
        <dbReference type="Proteomes" id="UP000291343"/>
    </source>
</evidence>
<keyword evidence="3" id="KW-1185">Reference proteome</keyword>
<dbReference type="Proteomes" id="UP000291343">
    <property type="component" value="Unassembled WGS sequence"/>
</dbReference>
<proteinExistence type="predicted"/>
<dbReference type="InterPro" id="IPR036865">
    <property type="entry name" value="CRAL-TRIO_dom_sf"/>
</dbReference>
<dbReference type="PANTHER" id="PTHR10174">
    <property type="entry name" value="ALPHA-TOCOPHEROL TRANSFER PROTEIN-RELATED"/>
    <property type="match status" value="1"/>
</dbReference>
<dbReference type="GO" id="GO:1902936">
    <property type="term" value="F:phosphatidylinositol bisphosphate binding"/>
    <property type="evidence" value="ECO:0007669"/>
    <property type="project" value="TreeGrafter"/>
</dbReference>
<dbReference type="SUPFAM" id="SSF46938">
    <property type="entry name" value="CRAL/TRIO N-terminal domain"/>
    <property type="match status" value="1"/>
</dbReference>
<dbReference type="CDD" id="cd00170">
    <property type="entry name" value="SEC14"/>
    <property type="match status" value="1"/>
</dbReference>
<dbReference type="Gene3D" id="1.20.5.1200">
    <property type="entry name" value="Alpha-tocopherol transfer"/>
    <property type="match status" value="1"/>
</dbReference>
<dbReference type="Gene3D" id="1.10.8.20">
    <property type="entry name" value="N-terminal domain of phosphatidylinositol transfer protein sec14p"/>
    <property type="match status" value="1"/>
</dbReference>
<dbReference type="Pfam" id="PF00650">
    <property type="entry name" value="CRAL_TRIO"/>
    <property type="match status" value="1"/>
</dbReference>
<protein>
    <recommendedName>
        <fullName evidence="1">CRAL-TRIO domain-containing protein</fullName>
    </recommendedName>
</protein>
<sequence>MAVEHKLQRISDIADLRISEDEVAEVQEEIDLIFEPNTDPLDISKELRVRAEEELRETGEKMRENLAKLRQMVLAEKNLHARTDDIFLAGFLRARKHDVDKAFQCLKNYYQFKASYPNFYTYTTPSENSYLYDMAHFSSLPGVDRKGRRMCALFAARMDLDKSPLDETFQLGTTVFEIMLQDPHLQITGTVAILDLKDLSLYQQARLATPTCAWHLANIVQDKIPLRLKAVHVVNQPFYFNAIYAVFKPFLKKKLRKRIFLHGTDFDSLHKHVDPEGLPAEWNGKRGPFTNRATRAIIKMNEHKFKEWKQFTYREDNN</sequence>
<dbReference type="PRINTS" id="PR00180">
    <property type="entry name" value="CRETINALDHBP"/>
</dbReference>
<dbReference type="EMBL" id="QKKF02001335">
    <property type="protein sequence ID" value="RZF48646.1"/>
    <property type="molecule type" value="Genomic_DNA"/>
</dbReference>
<comment type="caution">
    <text evidence="2">The sequence shown here is derived from an EMBL/GenBank/DDBJ whole genome shotgun (WGS) entry which is preliminary data.</text>
</comment>
<dbReference type="InterPro" id="IPR001251">
    <property type="entry name" value="CRAL-TRIO_dom"/>
</dbReference>
<dbReference type="OrthoDB" id="75724at2759"/>
<evidence type="ECO:0000313" key="2">
    <source>
        <dbReference type="EMBL" id="RZF48646.1"/>
    </source>
</evidence>
<dbReference type="InterPro" id="IPR036273">
    <property type="entry name" value="CRAL/TRIO_N_dom_sf"/>
</dbReference>
<dbReference type="InterPro" id="IPR011074">
    <property type="entry name" value="CRAL/TRIO_N_dom"/>
</dbReference>
<dbReference type="Gene3D" id="3.40.525.10">
    <property type="entry name" value="CRAL-TRIO lipid binding domain"/>
    <property type="match status" value="1"/>
</dbReference>
<dbReference type="GO" id="GO:0016020">
    <property type="term" value="C:membrane"/>
    <property type="evidence" value="ECO:0007669"/>
    <property type="project" value="TreeGrafter"/>
</dbReference>
<name>A0A482XS46_LAOST</name>
<dbReference type="AlphaFoldDB" id="A0A482XS46"/>
<feature type="domain" description="CRAL-TRIO" evidence="1">
    <location>
        <begin position="127"/>
        <end position="290"/>
    </location>
</feature>
<evidence type="ECO:0000259" key="1">
    <source>
        <dbReference type="PROSITE" id="PS50191"/>
    </source>
</evidence>
<dbReference type="SMART" id="SM01100">
    <property type="entry name" value="CRAL_TRIO_N"/>
    <property type="match status" value="1"/>
</dbReference>
<gene>
    <name evidence="2" type="ORF">LSTR_LSTR010736</name>
</gene>
<dbReference type="PANTHER" id="PTHR10174:SF130">
    <property type="entry name" value="ALPHA-TOCOPHEROL TRANSFER PROTEIN-LIKE"/>
    <property type="match status" value="1"/>
</dbReference>
<reference evidence="2 3" key="1">
    <citation type="journal article" date="2017" name="Gigascience">
        <title>Genome sequence of the small brown planthopper, Laodelphax striatellus.</title>
        <authorList>
            <person name="Zhu J."/>
            <person name="Jiang F."/>
            <person name="Wang X."/>
            <person name="Yang P."/>
            <person name="Bao Y."/>
            <person name="Zhao W."/>
            <person name="Wang W."/>
            <person name="Lu H."/>
            <person name="Wang Q."/>
            <person name="Cui N."/>
            <person name="Li J."/>
            <person name="Chen X."/>
            <person name="Luo L."/>
            <person name="Yu J."/>
            <person name="Kang L."/>
            <person name="Cui F."/>
        </authorList>
    </citation>
    <scope>NUCLEOTIDE SEQUENCE [LARGE SCALE GENOMIC DNA]</scope>
    <source>
        <strain evidence="2">Lst14</strain>
    </source>
</reference>
<dbReference type="SUPFAM" id="SSF52087">
    <property type="entry name" value="CRAL/TRIO domain"/>
    <property type="match status" value="1"/>
</dbReference>